<evidence type="ECO:0008006" key="2">
    <source>
        <dbReference type="Google" id="ProtNLM"/>
    </source>
</evidence>
<comment type="caution">
    <text evidence="1">The sequence shown here is derived from an EMBL/GenBank/DDBJ whole genome shotgun (WGS) entry which is preliminary data.</text>
</comment>
<dbReference type="EMBL" id="AUZX01003022">
    <property type="protein sequence ID" value="EQD75070.1"/>
    <property type="molecule type" value="Genomic_DNA"/>
</dbReference>
<evidence type="ECO:0000313" key="1">
    <source>
        <dbReference type="EMBL" id="EQD75070.1"/>
    </source>
</evidence>
<protein>
    <recommendedName>
        <fullName evidence="2">YqjK-like protein</fullName>
    </recommendedName>
</protein>
<reference evidence="1" key="2">
    <citation type="journal article" date="2014" name="ISME J.">
        <title>Microbial stratification in low pH oxic and suboxic macroscopic growths along an acid mine drainage.</title>
        <authorList>
            <person name="Mendez-Garcia C."/>
            <person name="Mesa V."/>
            <person name="Sprenger R.R."/>
            <person name="Richter M."/>
            <person name="Diez M.S."/>
            <person name="Solano J."/>
            <person name="Bargiela R."/>
            <person name="Golyshina O.V."/>
            <person name="Manteca A."/>
            <person name="Ramos J.L."/>
            <person name="Gallego J.R."/>
            <person name="Llorente I."/>
            <person name="Martins Dos Santos V.A."/>
            <person name="Jensen O.N."/>
            <person name="Pelaez A.I."/>
            <person name="Sanchez J."/>
            <person name="Ferrer M."/>
        </authorList>
    </citation>
    <scope>NUCLEOTIDE SEQUENCE</scope>
</reference>
<dbReference type="AlphaFoldDB" id="T1CY62"/>
<dbReference type="Pfam" id="PF13997">
    <property type="entry name" value="YqjK"/>
    <property type="match status" value="1"/>
</dbReference>
<organism evidence="1">
    <name type="scientific">mine drainage metagenome</name>
    <dbReference type="NCBI Taxonomy" id="410659"/>
    <lineage>
        <taxon>unclassified sequences</taxon>
        <taxon>metagenomes</taxon>
        <taxon>ecological metagenomes</taxon>
    </lineage>
</organism>
<gene>
    <name evidence="1" type="ORF">B1A_04156</name>
</gene>
<name>T1CY62_9ZZZZ</name>
<reference evidence="1" key="1">
    <citation type="submission" date="2013-08" db="EMBL/GenBank/DDBJ databases">
        <authorList>
            <person name="Mendez C."/>
            <person name="Richter M."/>
            <person name="Ferrer M."/>
            <person name="Sanchez J."/>
        </authorList>
    </citation>
    <scope>NUCLEOTIDE SEQUENCE</scope>
</reference>
<accession>T1CY62</accession>
<proteinExistence type="predicted"/>
<dbReference type="InterPro" id="IPR025612">
    <property type="entry name" value="YqjK"/>
</dbReference>
<sequence>MHDKLARLAKRRESLVAQAIVQRRILTQNVKPWLVPLTLADQGLSVLYFVKKHPVLIVGGVLLSAFRSNPLGKYLRQGLVTWLAIRNLL</sequence>